<dbReference type="InterPro" id="IPR036291">
    <property type="entry name" value="NAD(P)-bd_dom_sf"/>
</dbReference>
<dbReference type="EMBL" id="JABCKV010000172">
    <property type="protein sequence ID" value="KAG5642606.1"/>
    <property type="molecule type" value="Genomic_DNA"/>
</dbReference>
<reference evidence="2" key="1">
    <citation type="submission" date="2020-07" db="EMBL/GenBank/DDBJ databases">
        <authorList>
            <person name="Nieuwenhuis M."/>
            <person name="Van De Peppel L.J.J."/>
        </authorList>
    </citation>
    <scope>NUCLEOTIDE SEQUENCE</scope>
    <source>
        <strain evidence="2">AP01</strain>
        <tissue evidence="2">Mycelium</tissue>
    </source>
</reference>
<dbReference type="InterPro" id="IPR003462">
    <property type="entry name" value="ODC_Mu_crystall"/>
</dbReference>
<dbReference type="OrthoDB" id="41492at2759"/>
<proteinExistence type="inferred from homology"/>
<dbReference type="GO" id="GO:0005737">
    <property type="term" value="C:cytoplasm"/>
    <property type="evidence" value="ECO:0007669"/>
    <property type="project" value="TreeGrafter"/>
</dbReference>
<dbReference type="PANTHER" id="PTHR13812">
    <property type="entry name" value="KETIMINE REDUCTASE MU-CRYSTALLIN"/>
    <property type="match status" value="1"/>
</dbReference>
<dbReference type="Proteomes" id="UP000775547">
    <property type="component" value="Unassembled WGS sequence"/>
</dbReference>
<organism evidence="2 3">
    <name type="scientific">Asterophora parasitica</name>
    <dbReference type="NCBI Taxonomy" id="117018"/>
    <lineage>
        <taxon>Eukaryota</taxon>
        <taxon>Fungi</taxon>
        <taxon>Dikarya</taxon>
        <taxon>Basidiomycota</taxon>
        <taxon>Agaricomycotina</taxon>
        <taxon>Agaricomycetes</taxon>
        <taxon>Agaricomycetidae</taxon>
        <taxon>Agaricales</taxon>
        <taxon>Tricholomatineae</taxon>
        <taxon>Lyophyllaceae</taxon>
        <taxon>Asterophora</taxon>
    </lineage>
</organism>
<dbReference type="Gene3D" id="3.30.1780.10">
    <property type="entry name" value="ornithine cyclodeaminase, domain 1"/>
    <property type="match status" value="2"/>
</dbReference>
<dbReference type="InterPro" id="IPR023401">
    <property type="entry name" value="ODC_N"/>
</dbReference>
<dbReference type="AlphaFoldDB" id="A0A9P7G3V5"/>
<dbReference type="PANTHER" id="PTHR13812:SF19">
    <property type="entry name" value="KETIMINE REDUCTASE MU-CRYSTALLIN"/>
    <property type="match status" value="1"/>
</dbReference>
<evidence type="ECO:0008006" key="4">
    <source>
        <dbReference type="Google" id="ProtNLM"/>
    </source>
</evidence>
<evidence type="ECO:0000313" key="2">
    <source>
        <dbReference type="EMBL" id="KAG5642606.1"/>
    </source>
</evidence>
<dbReference type="Pfam" id="PF02423">
    <property type="entry name" value="OCD_Mu_crystall"/>
    <property type="match status" value="1"/>
</dbReference>
<comment type="similarity">
    <text evidence="1">Belongs to the ornithine cyclodeaminase/mu-crystallin family.</text>
</comment>
<gene>
    <name evidence="2" type="ORF">DXG03_002504</name>
</gene>
<dbReference type="Gene3D" id="3.40.50.720">
    <property type="entry name" value="NAD(P)-binding Rossmann-like Domain"/>
    <property type="match status" value="2"/>
</dbReference>
<accession>A0A9P7G3V5</accession>
<protein>
    <recommendedName>
        <fullName evidence="4">Ornithine cyclodeaminase</fullName>
    </recommendedName>
</protein>
<evidence type="ECO:0000313" key="3">
    <source>
        <dbReference type="Proteomes" id="UP000775547"/>
    </source>
</evidence>
<dbReference type="SUPFAM" id="SSF51735">
    <property type="entry name" value="NAD(P)-binding Rossmann-fold domains"/>
    <property type="match status" value="1"/>
</dbReference>
<evidence type="ECO:0000256" key="1">
    <source>
        <dbReference type="ARBA" id="ARBA00008903"/>
    </source>
</evidence>
<keyword evidence="3" id="KW-1185">Reference proteome</keyword>
<comment type="caution">
    <text evidence="2">The sequence shown here is derived from an EMBL/GenBank/DDBJ whole genome shotgun (WGS) entry which is preliminary data.</text>
</comment>
<reference evidence="2" key="2">
    <citation type="submission" date="2021-10" db="EMBL/GenBank/DDBJ databases">
        <title>Phylogenomics reveals ancestral predisposition of the termite-cultivated fungus Termitomyces towards a domesticated lifestyle.</title>
        <authorList>
            <person name="Auxier B."/>
            <person name="Grum-Grzhimaylo A."/>
            <person name="Cardenas M.E."/>
            <person name="Lodge J.D."/>
            <person name="Laessoe T."/>
            <person name="Pedersen O."/>
            <person name="Smith M.E."/>
            <person name="Kuyper T.W."/>
            <person name="Franco-Molano E.A."/>
            <person name="Baroni T.J."/>
            <person name="Aanen D.K."/>
        </authorList>
    </citation>
    <scope>NUCLEOTIDE SEQUENCE</scope>
    <source>
        <strain evidence="2">AP01</strain>
        <tissue evidence="2">Mycelium</tissue>
    </source>
</reference>
<name>A0A9P7G3V5_9AGAR</name>
<sequence length="440" mass="46225">MSLLVLSSGDVSRVAASFTLDELQDMMAGVFQAVETACMPHRTAIAMDQHTALFMPARIGHATSIKIASVPASTDTRGLPASTLVLDEDTGAVKAIVNARSLTALRNAAGSLLSTRLVRLPSPALPNPPPLTHVVAFGAGAQIAAHLQLHLRAYPSLVRCTIVNRAFNSRVHALRESLEAKFTKVKFELVATSIPVSAPHALRTALRTANLVICATPSTSSLFPSAWLPTGAHVVLVGSYTPQMCEVGTQVVQRAVPRRLDAASDGRSATTVASLSHPNSPPRRQILLVDSIPACAREAGELIGVGVRWGASSSPDGTEGEREARDVREIGEFVRVRSEDGGIELVDPFQLKVGSAEAWGGHGADESHSRWNAPVQAAQGSDYLDDPSHSSDDLDQGPITLFKSVGLGAQDAAIASAVVRRAEAMGVGVLVAGYDSILDA</sequence>